<dbReference type="RefSeq" id="WP_379838170.1">
    <property type="nucleotide sequence ID" value="NZ_JBHRYQ010000001.1"/>
</dbReference>
<name>A0ABV7YVD8_9BACT</name>
<keyword evidence="3" id="KW-1185">Reference proteome</keyword>
<feature type="transmembrane region" description="Helical" evidence="1">
    <location>
        <begin position="36"/>
        <end position="54"/>
    </location>
</feature>
<dbReference type="EMBL" id="JBHRYQ010000001">
    <property type="protein sequence ID" value="MFC3811329.1"/>
    <property type="molecule type" value="Genomic_DNA"/>
</dbReference>
<keyword evidence="1" id="KW-1133">Transmembrane helix</keyword>
<organism evidence="2 3">
    <name type="scientific">Lacihabitans lacunae</name>
    <dbReference type="NCBI Taxonomy" id="1028214"/>
    <lineage>
        <taxon>Bacteria</taxon>
        <taxon>Pseudomonadati</taxon>
        <taxon>Bacteroidota</taxon>
        <taxon>Cytophagia</taxon>
        <taxon>Cytophagales</taxon>
        <taxon>Leadbetterellaceae</taxon>
        <taxon>Lacihabitans</taxon>
    </lineage>
</organism>
<keyword evidence="1" id="KW-0472">Membrane</keyword>
<keyword evidence="1" id="KW-0812">Transmembrane</keyword>
<evidence type="ECO:0000256" key="1">
    <source>
        <dbReference type="SAM" id="Phobius"/>
    </source>
</evidence>
<accession>A0ABV7YVD8</accession>
<evidence type="ECO:0000313" key="2">
    <source>
        <dbReference type="EMBL" id="MFC3811329.1"/>
    </source>
</evidence>
<comment type="caution">
    <text evidence="2">The sequence shown here is derived from an EMBL/GenBank/DDBJ whole genome shotgun (WGS) entry which is preliminary data.</text>
</comment>
<reference evidence="3" key="1">
    <citation type="journal article" date="2019" name="Int. J. Syst. Evol. Microbiol.">
        <title>The Global Catalogue of Microorganisms (GCM) 10K type strain sequencing project: providing services to taxonomists for standard genome sequencing and annotation.</title>
        <authorList>
            <consortium name="The Broad Institute Genomics Platform"/>
            <consortium name="The Broad Institute Genome Sequencing Center for Infectious Disease"/>
            <person name="Wu L."/>
            <person name="Ma J."/>
        </authorList>
    </citation>
    <scope>NUCLEOTIDE SEQUENCE [LARGE SCALE GENOMIC DNA]</scope>
    <source>
        <strain evidence="3">CECT 7956</strain>
    </source>
</reference>
<evidence type="ECO:0000313" key="3">
    <source>
        <dbReference type="Proteomes" id="UP001595616"/>
    </source>
</evidence>
<proteinExistence type="predicted"/>
<gene>
    <name evidence="2" type="ORF">ACFOOI_11755</name>
</gene>
<protein>
    <submittedName>
        <fullName evidence="2">Uncharacterized protein</fullName>
    </submittedName>
</protein>
<dbReference type="Proteomes" id="UP001595616">
    <property type="component" value="Unassembled WGS sequence"/>
</dbReference>
<sequence length="65" mass="7660">MKRISFSLIIGLLAAVNVISTFFTENISSKILFLEVNIWFYRFFWSVIAISLIFKHFEKSRNTPN</sequence>